<keyword evidence="2" id="KW-1185">Reference proteome</keyword>
<organism evidence="1 2">
    <name type="scientific">Linderina pennispora</name>
    <dbReference type="NCBI Taxonomy" id="61395"/>
    <lineage>
        <taxon>Eukaryota</taxon>
        <taxon>Fungi</taxon>
        <taxon>Fungi incertae sedis</taxon>
        <taxon>Zoopagomycota</taxon>
        <taxon>Kickxellomycotina</taxon>
        <taxon>Kickxellomycetes</taxon>
        <taxon>Kickxellales</taxon>
        <taxon>Kickxellaceae</taxon>
        <taxon>Linderina</taxon>
    </lineage>
</organism>
<dbReference type="AlphaFoldDB" id="A0A1Y1VZT1"/>
<comment type="caution">
    <text evidence="1">The sequence shown here is derived from an EMBL/GenBank/DDBJ whole genome shotgun (WGS) entry which is preliminary data.</text>
</comment>
<dbReference type="Gene3D" id="3.80.10.10">
    <property type="entry name" value="Ribonuclease Inhibitor"/>
    <property type="match status" value="1"/>
</dbReference>
<dbReference type="GeneID" id="63802406"/>
<evidence type="ECO:0000313" key="1">
    <source>
        <dbReference type="EMBL" id="ORX66535.1"/>
    </source>
</evidence>
<gene>
    <name evidence="1" type="ORF">DL89DRAFT_260176</name>
</gene>
<proteinExistence type="predicted"/>
<accession>A0A1Y1VZT1</accession>
<sequence length="335" mass="37466">MGIIAPMPRTFLFRGLADEGTEIQGEFGTGIQRMYLEMYQISACQLAYSNRDTIKELVLRLTPDADDEIALGDISEDLESLFNCIYPKLTRLSIETGQDVVGCFSLPDINLFPSLTSLSLNTYCDFDIGFFVDDASDNLTSLTIYLTKPIVRSLRGRVFPNLVCVRIRKTDITIGLYGIDAVIEAAHLPFLVAPNAEYIEAYCHSLRYRQSPQSFIPQNHSNPQLRHLIISQTTLTLSVLQQVLAHFPGLIRIGVDGIQSDEGVYLNTSDNEVSRLLTELPILSTSLRRIDFITSWTVDSLMVVAIAKLPSLRMVTIRAASEMLDEYKEEIGKSV</sequence>
<dbReference type="SUPFAM" id="SSF52047">
    <property type="entry name" value="RNI-like"/>
    <property type="match status" value="1"/>
</dbReference>
<protein>
    <submittedName>
        <fullName evidence="1">Uncharacterized protein</fullName>
    </submittedName>
</protein>
<dbReference type="InterPro" id="IPR032675">
    <property type="entry name" value="LRR_dom_sf"/>
</dbReference>
<dbReference type="Proteomes" id="UP000193922">
    <property type="component" value="Unassembled WGS sequence"/>
</dbReference>
<dbReference type="EMBL" id="MCFD01000015">
    <property type="protein sequence ID" value="ORX66535.1"/>
    <property type="molecule type" value="Genomic_DNA"/>
</dbReference>
<name>A0A1Y1VZT1_9FUNG</name>
<dbReference type="RefSeq" id="XP_040740523.1">
    <property type="nucleotide sequence ID" value="XM_040885758.1"/>
</dbReference>
<reference evidence="1 2" key="1">
    <citation type="submission" date="2016-07" db="EMBL/GenBank/DDBJ databases">
        <title>Pervasive Adenine N6-methylation of Active Genes in Fungi.</title>
        <authorList>
            <consortium name="DOE Joint Genome Institute"/>
            <person name="Mondo S.J."/>
            <person name="Dannebaum R.O."/>
            <person name="Kuo R.C."/>
            <person name="Labutti K."/>
            <person name="Haridas S."/>
            <person name="Kuo A."/>
            <person name="Salamov A."/>
            <person name="Ahrendt S.R."/>
            <person name="Lipzen A."/>
            <person name="Sullivan W."/>
            <person name="Andreopoulos W.B."/>
            <person name="Clum A."/>
            <person name="Lindquist E."/>
            <person name="Daum C."/>
            <person name="Ramamoorthy G.K."/>
            <person name="Gryganskyi A."/>
            <person name="Culley D."/>
            <person name="Magnuson J.K."/>
            <person name="James T.Y."/>
            <person name="O'Malley M.A."/>
            <person name="Stajich J.E."/>
            <person name="Spatafora J.W."/>
            <person name="Visel A."/>
            <person name="Grigoriev I.V."/>
        </authorList>
    </citation>
    <scope>NUCLEOTIDE SEQUENCE [LARGE SCALE GENOMIC DNA]</scope>
    <source>
        <strain evidence="1 2">ATCC 12442</strain>
    </source>
</reference>
<evidence type="ECO:0000313" key="2">
    <source>
        <dbReference type="Proteomes" id="UP000193922"/>
    </source>
</evidence>